<feature type="compositionally biased region" description="Low complexity" evidence="1">
    <location>
        <begin position="61"/>
        <end position="76"/>
    </location>
</feature>
<keyword evidence="4" id="KW-1185">Reference proteome</keyword>
<evidence type="ECO:0000256" key="1">
    <source>
        <dbReference type="SAM" id="MobiDB-lite"/>
    </source>
</evidence>
<dbReference type="STRING" id="525263.HMPREF0298_0848"/>
<dbReference type="Proteomes" id="UP000006196">
    <property type="component" value="Unassembled WGS sequence"/>
</dbReference>
<dbReference type="eggNOG" id="ENOG50305PW">
    <property type="taxonomic scope" value="Bacteria"/>
</dbReference>
<evidence type="ECO:0000313" key="4">
    <source>
        <dbReference type="Proteomes" id="UP000006196"/>
    </source>
</evidence>
<gene>
    <name evidence="3" type="ORF">HMPREF0298_0848</name>
</gene>
<dbReference type="EMBL" id="ACHJ01000079">
    <property type="protein sequence ID" value="EEI17327.1"/>
    <property type="molecule type" value="Genomic_DNA"/>
</dbReference>
<feature type="compositionally biased region" description="Low complexity" evidence="1">
    <location>
        <begin position="40"/>
        <end position="53"/>
    </location>
</feature>
<feature type="region of interest" description="Disordered" evidence="1">
    <location>
        <begin position="40"/>
        <end position="98"/>
    </location>
</feature>
<proteinExistence type="predicted"/>
<evidence type="ECO:0000256" key="2">
    <source>
        <dbReference type="SAM" id="SignalP"/>
    </source>
</evidence>
<feature type="chain" id="PRO_5038893450" description="PepSY domain-containing protein" evidence="2">
    <location>
        <begin position="27"/>
        <end position="148"/>
    </location>
</feature>
<keyword evidence="2" id="KW-0732">Signal</keyword>
<dbReference type="AlphaFoldDB" id="C0XQX8"/>
<sequence length="148" mass="15629">MNVPPTEMRIPMKRTFTATLATFASAALVACGTPAENSTVTVTATPEQTTEVVSSPASATQAEVGGNQAAEQQAAQLPASVSGYTDEARQELADEGVTEAEVERVLQAANNNEAGVEVDYDDDGYYEIKFQGIEIDILPDGTVTDVER</sequence>
<dbReference type="HOGENOM" id="CLU_1755773_0_0_11"/>
<evidence type="ECO:0000313" key="3">
    <source>
        <dbReference type="EMBL" id="EEI17327.1"/>
    </source>
</evidence>
<reference evidence="3" key="1">
    <citation type="submission" date="2009-01" db="EMBL/GenBank/DDBJ databases">
        <authorList>
            <person name="Qin X."/>
            <person name="Bachman B."/>
            <person name="Battles P."/>
            <person name="Bell A."/>
            <person name="Bess C."/>
            <person name="Bickham C."/>
            <person name="Chaboub L."/>
            <person name="Chen D."/>
            <person name="Coyle M."/>
            <person name="Deiros D.R."/>
            <person name="Dinh H."/>
            <person name="Forbes L."/>
            <person name="Fowler G."/>
            <person name="Francisco L."/>
            <person name="Fu Q."/>
            <person name="Gubbala S."/>
            <person name="Hale W."/>
            <person name="Han Y."/>
            <person name="Hemphill L."/>
            <person name="Highlander S.K."/>
            <person name="Hirani K."/>
            <person name="Hogues M."/>
            <person name="Jackson L."/>
            <person name="Jakkamsetti A."/>
            <person name="Javaid M."/>
            <person name="Jiang H."/>
            <person name="Korchina V."/>
            <person name="Kovar C."/>
            <person name="Lara F."/>
            <person name="Lee S."/>
            <person name="Mata R."/>
            <person name="Mathew T."/>
            <person name="Moen C."/>
            <person name="Morales K."/>
            <person name="Munidasa M."/>
            <person name="Nazareth L."/>
            <person name="Ngo R."/>
            <person name="Nguyen L."/>
            <person name="Okwuonu G."/>
            <person name="Ongeri F."/>
            <person name="Patil S."/>
            <person name="Petrosino J."/>
            <person name="Pham C."/>
            <person name="Pham P."/>
            <person name="Pu L.-L."/>
            <person name="Puazo M."/>
            <person name="Raj R."/>
            <person name="Reid J."/>
            <person name="Rouhana J."/>
            <person name="Saada N."/>
            <person name="Shang Y."/>
            <person name="Simmons D."/>
            <person name="Thornton R."/>
            <person name="Warren J."/>
            <person name="Weissenberger G."/>
            <person name="Zhang J."/>
            <person name="Zhang L."/>
            <person name="Zhou C."/>
            <person name="Zhu D."/>
            <person name="Muzny D."/>
            <person name="Worley K."/>
            <person name="Gibbs R."/>
        </authorList>
    </citation>
    <scope>NUCLEOTIDE SEQUENCE [LARGE SCALE GENOMIC DNA]</scope>
    <source>
        <strain evidence="3">DSM 44291</strain>
    </source>
</reference>
<evidence type="ECO:0008006" key="5">
    <source>
        <dbReference type="Google" id="ProtNLM"/>
    </source>
</evidence>
<organism evidence="3 4">
    <name type="scientific">Corynebacterium lipophiloflavum (strain ATCC 700352 / DSM 44291 / CCUG 37336 / JCM 10383 / DMMZ 1944)</name>
    <dbReference type="NCBI Taxonomy" id="525263"/>
    <lineage>
        <taxon>Bacteria</taxon>
        <taxon>Bacillati</taxon>
        <taxon>Actinomycetota</taxon>
        <taxon>Actinomycetes</taxon>
        <taxon>Mycobacteriales</taxon>
        <taxon>Corynebacteriaceae</taxon>
        <taxon>Corynebacterium</taxon>
    </lineage>
</organism>
<feature type="signal peptide" evidence="2">
    <location>
        <begin position="1"/>
        <end position="26"/>
    </location>
</feature>
<accession>C0XQX8</accession>
<comment type="caution">
    <text evidence="3">The sequence shown here is derived from an EMBL/GenBank/DDBJ whole genome shotgun (WGS) entry which is preliminary data.</text>
</comment>
<name>C0XQX8_CORLD</name>
<protein>
    <recommendedName>
        <fullName evidence="5">PepSY domain-containing protein</fullName>
    </recommendedName>
</protein>